<dbReference type="Proteomes" id="UP000002608">
    <property type="component" value="Chromosome"/>
</dbReference>
<feature type="transmembrane region" description="Helical" evidence="1">
    <location>
        <begin position="188"/>
        <end position="206"/>
    </location>
</feature>
<accession>A8H7K1</accession>
<feature type="transmembrane region" description="Helical" evidence="1">
    <location>
        <begin position="24"/>
        <end position="41"/>
    </location>
</feature>
<feature type="transmembrane region" description="Helical" evidence="1">
    <location>
        <begin position="80"/>
        <end position="98"/>
    </location>
</feature>
<evidence type="ECO:0000256" key="1">
    <source>
        <dbReference type="SAM" id="Phobius"/>
    </source>
</evidence>
<feature type="transmembrane region" description="Helical" evidence="1">
    <location>
        <begin position="218"/>
        <end position="237"/>
    </location>
</feature>
<dbReference type="RefSeq" id="WP_012156439.1">
    <property type="nucleotide sequence ID" value="NC_009901.1"/>
</dbReference>
<keyword evidence="4" id="KW-1185">Reference proteome</keyword>
<dbReference type="InterPro" id="IPR000326">
    <property type="entry name" value="PAP2/HPO"/>
</dbReference>
<dbReference type="STRING" id="398579.Spea_3222"/>
<proteinExistence type="predicted"/>
<feature type="domain" description="Phosphatidic acid phosphatase type 2/haloperoxidase" evidence="2">
    <location>
        <begin position="108"/>
        <end position="239"/>
    </location>
</feature>
<keyword evidence="1" id="KW-0472">Membrane</keyword>
<organism evidence="3 4">
    <name type="scientific">Shewanella pealeana (strain ATCC 700345 / ANG-SQ1)</name>
    <dbReference type="NCBI Taxonomy" id="398579"/>
    <lineage>
        <taxon>Bacteria</taxon>
        <taxon>Pseudomonadati</taxon>
        <taxon>Pseudomonadota</taxon>
        <taxon>Gammaproteobacteria</taxon>
        <taxon>Alteromonadales</taxon>
        <taxon>Shewanellaceae</taxon>
        <taxon>Shewanella</taxon>
    </lineage>
</organism>
<dbReference type="Pfam" id="PF01569">
    <property type="entry name" value="PAP2"/>
    <property type="match status" value="1"/>
</dbReference>
<keyword evidence="1" id="KW-1133">Transmembrane helix</keyword>
<feature type="transmembrane region" description="Helical" evidence="1">
    <location>
        <begin position="104"/>
        <end position="122"/>
    </location>
</feature>
<dbReference type="EMBL" id="CP000851">
    <property type="protein sequence ID" value="ABV88538.1"/>
    <property type="molecule type" value="Genomic_DNA"/>
</dbReference>
<keyword evidence="1" id="KW-0812">Transmembrane</keyword>
<dbReference type="Gene3D" id="1.20.144.10">
    <property type="entry name" value="Phosphatidic acid phosphatase type 2/haloperoxidase"/>
    <property type="match status" value="1"/>
</dbReference>
<name>A8H7K1_SHEPA</name>
<gene>
    <name evidence="3" type="ordered locus">Spea_3222</name>
</gene>
<dbReference type="HOGENOM" id="CLU_070327_2_0_6"/>
<reference evidence="3 4" key="1">
    <citation type="submission" date="2007-10" db="EMBL/GenBank/DDBJ databases">
        <title>Complete sequence of Shewanella pealeana ATCC 700345.</title>
        <authorList>
            <consortium name="US DOE Joint Genome Institute"/>
            <person name="Copeland A."/>
            <person name="Lucas S."/>
            <person name="Lapidus A."/>
            <person name="Barry K."/>
            <person name="Glavina del Rio T."/>
            <person name="Dalin E."/>
            <person name="Tice H."/>
            <person name="Pitluck S."/>
            <person name="Chertkov O."/>
            <person name="Brettin T."/>
            <person name="Bruce D."/>
            <person name="Detter J.C."/>
            <person name="Han C."/>
            <person name="Schmutz J."/>
            <person name="Larimer F."/>
            <person name="Land M."/>
            <person name="Hauser L."/>
            <person name="Kyrpides N."/>
            <person name="Kim E."/>
            <person name="Zhao J.-S.Z."/>
            <person name="Manno D."/>
            <person name="Hawari J."/>
            <person name="Richardson P."/>
        </authorList>
    </citation>
    <scope>NUCLEOTIDE SEQUENCE [LARGE SCALE GENOMIC DNA]</scope>
    <source>
        <strain evidence="4">ATCC 700345 / ANG-SQ1</strain>
    </source>
</reference>
<dbReference type="eggNOG" id="COG3907">
    <property type="taxonomic scope" value="Bacteria"/>
</dbReference>
<dbReference type="KEGG" id="spl:Spea_3222"/>
<dbReference type="InterPro" id="IPR036938">
    <property type="entry name" value="PAP2/HPO_sf"/>
</dbReference>
<evidence type="ECO:0000259" key="2">
    <source>
        <dbReference type="Pfam" id="PF01569"/>
    </source>
</evidence>
<dbReference type="CDD" id="cd03396">
    <property type="entry name" value="PAP2_like_6"/>
    <property type="match status" value="1"/>
</dbReference>
<evidence type="ECO:0000313" key="3">
    <source>
        <dbReference type="EMBL" id="ABV88538.1"/>
    </source>
</evidence>
<evidence type="ECO:0000313" key="4">
    <source>
        <dbReference type="Proteomes" id="UP000002608"/>
    </source>
</evidence>
<protein>
    <recommendedName>
        <fullName evidence="2">Phosphatidic acid phosphatase type 2/haloperoxidase domain-containing protein</fullName>
    </recommendedName>
</protein>
<sequence length="262" mass="29457">MSLIQHHASTSETLYEPFSVKHHITLPLLVFLLVASLFEYFQFDLDIAQYIFDWQGGLTYWPLKTQWFTSTIMHTGGRDLVILLGVLLFTALGLSFKIQYLNQYSRNLFCLAMSVVSSILIVKFAKDFTHVNCPWDLTRFGGHVAYTAIFSPLPAGTELGRCFPGGHSSGGYAWVALYYFALQVNPKYRWAGLAFGVTLGLSFSITQQLRGAHFFSHGIWSLAISWFVASGYYYLLFASKRSGKNALVMESNKKALNKPSAV</sequence>
<dbReference type="SUPFAM" id="SSF48317">
    <property type="entry name" value="Acid phosphatase/Vanadium-dependent haloperoxidase"/>
    <property type="match status" value="1"/>
</dbReference>
<dbReference type="AlphaFoldDB" id="A8H7K1"/>